<name>A0A8H4ZX06_9HYPO</name>
<protein>
    <submittedName>
        <fullName evidence="2">Uncharacterized protein</fullName>
    </submittedName>
</protein>
<proteinExistence type="predicted"/>
<sequence length="228" mass="25429">MEAGKRSRQADVEEDDDTDSDVPLRETQAKRLKRFRKPNPAPAISPPPPQPSQPAPVVQAQPETQPSITAIRPERSQRHVQPLGPRPRPRAQAPSVRTQLPATAAINSARQASQSSNAVSEPFRPAATRTANTLPIDGNDSNPRQPRWPPLPDNNDIPHAFLFYAEEIRIVVNMLCGTRIDREPFFDLIRHKHTDPSARPVWTIPEISEQKEIGFLCGKSPAHHHSHV</sequence>
<accession>A0A8H4ZX06</accession>
<dbReference type="Proteomes" id="UP000573603">
    <property type="component" value="Unassembled WGS sequence"/>
</dbReference>
<gene>
    <name evidence="2" type="ORF">FANTH_1308</name>
</gene>
<feature type="region of interest" description="Disordered" evidence="1">
    <location>
        <begin position="1"/>
        <end position="97"/>
    </location>
</feature>
<keyword evidence="3" id="KW-1185">Reference proteome</keyword>
<dbReference type="EMBL" id="JABEVY010000031">
    <property type="protein sequence ID" value="KAF5253847.1"/>
    <property type="molecule type" value="Genomic_DNA"/>
</dbReference>
<feature type="compositionally biased region" description="Polar residues" evidence="1">
    <location>
        <begin position="130"/>
        <end position="144"/>
    </location>
</feature>
<comment type="caution">
    <text evidence="2">The sequence shown here is derived from an EMBL/GenBank/DDBJ whole genome shotgun (WGS) entry which is preliminary data.</text>
</comment>
<dbReference type="AlphaFoldDB" id="A0A8H4ZX06"/>
<organism evidence="2 3">
    <name type="scientific">Fusarium anthophilum</name>
    <dbReference type="NCBI Taxonomy" id="48485"/>
    <lineage>
        <taxon>Eukaryota</taxon>
        <taxon>Fungi</taxon>
        <taxon>Dikarya</taxon>
        <taxon>Ascomycota</taxon>
        <taxon>Pezizomycotina</taxon>
        <taxon>Sordariomycetes</taxon>
        <taxon>Hypocreomycetidae</taxon>
        <taxon>Hypocreales</taxon>
        <taxon>Nectriaceae</taxon>
        <taxon>Fusarium</taxon>
        <taxon>Fusarium fujikuroi species complex</taxon>
    </lineage>
</organism>
<evidence type="ECO:0000313" key="3">
    <source>
        <dbReference type="Proteomes" id="UP000573603"/>
    </source>
</evidence>
<feature type="region of interest" description="Disordered" evidence="1">
    <location>
        <begin position="130"/>
        <end position="151"/>
    </location>
</feature>
<evidence type="ECO:0000256" key="1">
    <source>
        <dbReference type="SAM" id="MobiDB-lite"/>
    </source>
</evidence>
<reference evidence="2 3" key="1">
    <citation type="journal article" date="2020" name="BMC Genomics">
        <title>Correction to: Identification and distribution of gene clusters required for synthesis of sphingolipid metabolism inhibitors in diverse species of the filamentous fungus Fusarium.</title>
        <authorList>
            <person name="Kim H.S."/>
            <person name="Lohmar J.M."/>
            <person name="Busman M."/>
            <person name="Brown D.W."/>
            <person name="Naumann T.A."/>
            <person name="Divon H.H."/>
            <person name="Lysoe E."/>
            <person name="Uhlig S."/>
            <person name="Proctor R.H."/>
        </authorList>
    </citation>
    <scope>NUCLEOTIDE SEQUENCE [LARGE SCALE GENOMIC DNA]</scope>
    <source>
        <strain evidence="2 3">NRRL 25214</strain>
    </source>
</reference>
<feature type="compositionally biased region" description="Pro residues" evidence="1">
    <location>
        <begin position="39"/>
        <end position="54"/>
    </location>
</feature>
<evidence type="ECO:0000313" key="2">
    <source>
        <dbReference type="EMBL" id="KAF5253847.1"/>
    </source>
</evidence>
<feature type="compositionally biased region" description="Basic and acidic residues" evidence="1">
    <location>
        <begin position="1"/>
        <end position="11"/>
    </location>
</feature>